<dbReference type="Pfam" id="PF01782">
    <property type="entry name" value="RimM"/>
    <property type="match status" value="1"/>
</dbReference>
<evidence type="ECO:0000313" key="8">
    <source>
        <dbReference type="Proteomes" id="UP000257067"/>
    </source>
</evidence>
<comment type="subcellular location">
    <subcellularLocation>
        <location evidence="5">Cytoplasm</location>
    </subcellularLocation>
</comment>
<evidence type="ECO:0000256" key="4">
    <source>
        <dbReference type="ARBA" id="ARBA00023186"/>
    </source>
</evidence>
<sequence length="171" mass="19713">MIQVAKIGKSVGVYGGAKLHILTDFPEIFKEDIIYTAKSPGLNPQTLSLKIKSYHEGIVIFESYESKESIKTLVNFTLYASLEDTRKYCELREGEMFWFDVIGSEIIEDGEKLGEVIEIERIGEVDYLLIEAVVTQNLPKRFMLPYIQRYILEARDKKIYTQGAREIWFAS</sequence>
<dbReference type="AlphaFoldDB" id="A0A3D8IUZ4"/>
<reference evidence="7 8" key="1">
    <citation type="submission" date="2018-04" db="EMBL/GenBank/DDBJ databases">
        <title>Novel Campyloabacter and Helicobacter Species and Strains.</title>
        <authorList>
            <person name="Mannion A.J."/>
            <person name="Shen Z."/>
            <person name="Fox J.G."/>
        </authorList>
    </citation>
    <scope>NUCLEOTIDE SEQUENCE [LARGE SCALE GENOMIC DNA]</scope>
    <source>
        <strain evidence="7 8">ATCC 700242</strain>
    </source>
</reference>
<evidence type="ECO:0000256" key="3">
    <source>
        <dbReference type="ARBA" id="ARBA00022552"/>
    </source>
</evidence>
<comment type="domain">
    <text evidence="5">The PRC barrel domain binds ribosomal protein uS19.</text>
</comment>
<keyword evidence="1 5" id="KW-0963">Cytoplasm</keyword>
<dbReference type="OrthoDB" id="9810331at2"/>
<feature type="domain" description="RimM N-terminal" evidence="6">
    <location>
        <begin position="3"/>
        <end position="81"/>
    </location>
</feature>
<dbReference type="GO" id="GO:0042274">
    <property type="term" value="P:ribosomal small subunit biogenesis"/>
    <property type="evidence" value="ECO:0007669"/>
    <property type="project" value="UniProtKB-UniRule"/>
</dbReference>
<accession>A0A3D8IUZ4</accession>
<dbReference type="InterPro" id="IPR036976">
    <property type="entry name" value="RimM_N_sf"/>
</dbReference>
<dbReference type="Gene3D" id="2.30.30.240">
    <property type="entry name" value="PRC-barrel domain"/>
    <property type="match status" value="1"/>
</dbReference>
<keyword evidence="4 5" id="KW-0143">Chaperone</keyword>
<dbReference type="InterPro" id="IPR002676">
    <property type="entry name" value="RimM_N"/>
</dbReference>
<dbReference type="PANTHER" id="PTHR33692">
    <property type="entry name" value="RIBOSOME MATURATION FACTOR RIMM"/>
    <property type="match status" value="1"/>
</dbReference>
<evidence type="ECO:0000256" key="2">
    <source>
        <dbReference type="ARBA" id="ARBA00022517"/>
    </source>
</evidence>
<keyword evidence="2 5" id="KW-0690">Ribosome biogenesis</keyword>
<evidence type="ECO:0000259" key="6">
    <source>
        <dbReference type="Pfam" id="PF01782"/>
    </source>
</evidence>
<keyword evidence="3 5" id="KW-0698">rRNA processing</keyword>
<comment type="function">
    <text evidence="5">An accessory protein needed during the final step in the assembly of 30S ribosomal subunit, possibly for assembly of the head region. Essential for efficient processing of 16S rRNA. May be needed both before and after RbfA during the maturation of 16S rRNA. It has affinity for free ribosomal 30S subunits but not for 70S ribosomes.</text>
</comment>
<dbReference type="GO" id="GO:0005840">
    <property type="term" value="C:ribosome"/>
    <property type="evidence" value="ECO:0007669"/>
    <property type="project" value="InterPro"/>
</dbReference>
<dbReference type="GO" id="GO:0005737">
    <property type="term" value="C:cytoplasm"/>
    <property type="evidence" value="ECO:0007669"/>
    <property type="project" value="UniProtKB-SubCell"/>
</dbReference>
<dbReference type="EMBL" id="NXLU01000004">
    <property type="protein sequence ID" value="RDU69052.1"/>
    <property type="molecule type" value="Genomic_DNA"/>
</dbReference>
<dbReference type="RefSeq" id="WP_104724691.1">
    <property type="nucleotide sequence ID" value="NZ_FZNE01000004.1"/>
</dbReference>
<gene>
    <name evidence="5 7" type="primary">rimM</name>
    <name evidence="7" type="ORF">CQA62_04240</name>
</gene>
<dbReference type="Gene3D" id="2.40.30.60">
    <property type="entry name" value="RimM"/>
    <property type="match status" value="1"/>
</dbReference>
<evidence type="ECO:0000256" key="5">
    <source>
        <dbReference type="HAMAP-Rule" id="MF_00014"/>
    </source>
</evidence>
<comment type="similarity">
    <text evidence="5">Belongs to the RimM family.</text>
</comment>
<dbReference type="GO" id="GO:0043022">
    <property type="term" value="F:ribosome binding"/>
    <property type="evidence" value="ECO:0007669"/>
    <property type="project" value="InterPro"/>
</dbReference>
<dbReference type="InterPro" id="IPR009000">
    <property type="entry name" value="Transl_B-barrel_sf"/>
</dbReference>
<dbReference type="HAMAP" id="MF_00014">
    <property type="entry name" value="Ribosome_mat_RimM"/>
    <property type="match status" value="1"/>
</dbReference>
<evidence type="ECO:0000313" key="7">
    <source>
        <dbReference type="EMBL" id="RDU69052.1"/>
    </source>
</evidence>
<protein>
    <recommendedName>
        <fullName evidence="5">Ribosome maturation factor RimM</fullName>
    </recommendedName>
</protein>
<proteinExistence type="inferred from homology"/>
<organism evidence="7 8">
    <name type="scientific">Helicobacter cholecystus</name>
    <dbReference type="NCBI Taxonomy" id="45498"/>
    <lineage>
        <taxon>Bacteria</taxon>
        <taxon>Pseudomonadati</taxon>
        <taxon>Campylobacterota</taxon>
        <taxon>Epsilonproteobacteria</taxon>
        <taxon>Campylobacterales</taxon>
        <taxon>Helicobacteraceae</taxon>
        <taxon>Helicobacter</taxon>
    </lineage>
</organism>
<dbReference type="Proteomes" id="UP000257067">
    <property type="component" value="Unassembled WGS sequence"/>
</dbReference>
<evidence type="ECO:0000256" key="1">
    <source>
        <dbReference type="ARBA" id="ARBA00022490"/>
    </source>
</evidence>
<dbReference type="InterPro" id="IPR011033">
    <property type="entry name" value="PRC_barrel-like_sf"/>
</dbReference>
<dbReference type="GO" id="GO:0006364">
    <property type="term" value="P:rRNA processing"/>
    <property type="evidence" value="ECO:0007669"/>
    <property type="project" value="UniProtKB-UniRule"/>
</dbReference>
<dbReference type="SUPFAM" id="SSF50346">
    <property type="entry name" value="PRC-barrel domain"/>
    <property type="match status" value="1"/>
</dbReference>
<dbReference type="InterPro" id="IPR011961">
    <property type="entry name" value="RimM"/>
</dbReference>
<keyword evidence="8" id="KW-1185">Reference proteome</keyword>
<comment type="caution">
    <text evidence="7">The sequence shown here is derived from an EMBL/GenBank/DDBJ whole genome shotgun (WGS) entry which is preliminary data.</text>
</comment>
<dbReference type="PANTHER" id="PTHR33692:SF1">
    <property type="entry name" value="RIBOSOME MATURATION FACTOR RIMM"/>
    <property type="match status" value="1"/>
</dbReference>
<comment type="subunit">
    <text evidence="5">Binds ribosomal protein uS19.</text>
</comment>
<name>A0A3D8IUZ4_9HELI</name>
<dbReference type="NCBIfam" id="TIGR02273">
    <property type="entry name" value="16S_RimM"/>
    <property type="match status" value="1"/>
</dbReference>
<dbReference type="SUPFAM" id="SSF50447">
    <property type="entry name" value="Translation proteins"/>
    <property type="match status" value="1"/>
</dbReference>